<evidence type="ECO:0008006" key="4">
    <source>
        <dbReference type="Google" id="ProtNLM"/>
    </source>
</evidence>
<proteinExistence type="predicted"/>
<dbReference type="Pfam" id="PF04488">
    <property type="entry name" value="Gly_transf_sug"/>
    <property type="match status" value="1"/>
</dbReference>
<evidence type="ECO:0000256" key="1">
    <source>
        <dbReference type="ARBA" id="ARBA00022679"/>
    </source>
</evidence>
<name>A0ABR7JLY1_9FIRM</name>
<dbReference type="Proteomes" id="UP000609849">
    <property type="component" value="Unassembled WGS sequence"/>
</dbReference>
<dbReference type="SUPFAM" id="SSF53448">
    <property type="entry name" value="Nucleotide-diphospho-sugar transferases"/>
    <property type="match status" value="1"/>
</dbReference>
<keyword evidence="3" id="KW-1185">Reference proteome</keyword>
<dbReference type="EMBL" id="JACRWE010000002">
    <property type="protein sequence ID" value="MBC5995840.1"/>
    <property type="molecule type" value="Genomic_DNA"/>
</dbReference>
<dbReference type="InterPro" id="IPR029044">
    <property type="entry name" value="Nucleotide-diphossugar_trans"/>
</dbReference>
<dbReference type="InterPro" id="IPR051706">
    <property type="entry name" value="Glycosyltransferase_domain"/>
</dbReference>
<accession>A0ABR7JLY1</accession>
<gene>
    <name evidence="2" type="ORF">H8923_03640</name>
</gene>
<evidence type="ECO:0000313" key="2">
    <source>
        <dbReference type="EMBL" id="MBC5995840.1"/>
    </source>
</evidence>
<sequence>MEFIPKKIHYCWIGKKEKPESVKLCIDSWRKFAPDYEIIEWNEDNFELENCNEYIKEALQMNKWAFVTDYMRLKILYNEGGIYLDTDVELLRSIDDLLGNNSFICLESLNTVCTAVIGSKRKQEWIKELIDMYDKRCFIKNNGNMDLTPNSKYIYQFLNNNYVIDNDKINSLSCNLTIYPSEYFSPKNYLTMKMNLTENTYAIHHYGGMWKSPITKLKDRFLAFITRIIGEENRIILVKLIKGE</sequence>
<dbReference type="PANTHER" id="PTHR32385">
    <property type="entry name" value="MANNOSYL PHOSPHORYLINOSITOL CERAMIDE SYNTHASE"/>
    <property type="match status" value="1"/>
</dbReference>
<reference evidence="2 3" key="1">
    <citation type="submission" date="2020-08" db="EMBL/GenBank/DDBJ databases">
        <authorList>
            <person name="Liu C."/>
            <person name="Sun Q."/>
        </authorList>
    </citation>
    <scope>NUCLEOTIDE SEQUENCE [LARGE SCALE GENOMIC DNA]</scope>
    <source>
        <strain evidence="2 3">NSJ-18</strain>
    </source>
</reference>
<evidence type="ECO:0000313" key="3">
    <source>
        <dbReference type="Proteomes" id="UP000609849"/>
    </source>
</evidence>
<dbReference type="PANTHER" id="PTHR32385:SF15">
    <property type="entry name" value="INOSITOL PHOSPHOCERAMIDE MANNOSYLTRANSFERASE 1"/>
    <property type="match status" value="1"/>
</dbReference>
<keyword evidence="1" id="KW-0808">Transferase</keyword>
<comment type="caution">
    <text evidence="2">The sequence shown here is derived from an EMBL/GenBank/DDBJ whole genome shotgun (WGS) entry which is preliminary data.</text>
</comment>
<organism evidence="2 3">
    <name type="scientific">Romboutsia faecis</name>
    <dbReference type="NCBI Taxonomy" id="2764597"/>
    <lineage>
        <taxon>Bacteria</taxon>
        <taxon>Bacillati</taxon>
        <taxon>Bacillota</taxon>
        <taxon>Clostridia</taxon>
        <taxon>Peptostreptococcales</taxon>
        <taxon>Peptostreptococcaceae</taxon>
        <taxon>Romboutsia</taxon>
    </lineage>
</organism>
<dbReference type="InterPro" id="IPR007577">
    <property type="entry name" value="GlycoTrfase_DXD_sugar-bd_CS"/>
</dbReference>
<dbReference type="Gene3D" id="3.90.550.20">
    <property type="match status" value="1"/>
</dbReference>
<protein>
    <recommendedName>
        <fullName evidence="4">Glycosyl transferase</fullName>
    </recommendedName>
</protein>